<protein>
    <submittedName>
        <fullName evidence="1">Uncharacterized protein</fullName>
    </submittedName>
</protein>
<dbReference type="EMBL" id="KL363356">
    <property type="protein sequence ID" value="KFD46729.1"/>
    <property type="molecule type" value="Genomic_DNA"/>
</dbReference>
<organism evidence="1 2">
    <name type="scientific">Trichuris suis</name>
    <name type="common">pig whipworm</name>
    <dbReference type="NCBI Taxonomy" id="68888"/>
    <lineage>
        <taxon>Eukaryota</taxon>
        <taxon>Metazoa</taxon>
        <taxon>Ecdysozoa</taxon>
        <taxon>Nematoda</taxon>
        <taxon>Enoplea</taxon>
        <taxon>Dorylaimia</taxon>
        <taxon>Trichinellida</taxon>
        <taxon>Trichuridae</taxon>
        <taxon>Trichuris</taxon>
    </lineage>
</organism>
<accession>A0A085LP33</accession>
<proteinExistence type="predicted"/>
<sequence>MNEVLKTSAVAEHAVPCEKTEKDLTVSKVCQEANYQRRKIKEAFYIRHSPNSNGDEGSEVSEACIPISHMTECFTITNRPHTITHSRGSEGTLQSRY</sequence>
<keyword evidence="2" id="KW-1185">Reference proteome</keyword>
<gene>
    <name evidence="1" type="ORF">M513_12392</name>
</gene>
<evidence type="ECO:0000313" key="2">
    <source>
        <dbReference type="Proteomes" id="UP000030764"/>
    </source>
</evidence>
<evidence type="ECO:0000313" key="1">
    <source>
        <dbReference type="EMBL" id="KFD46729.1"/>
    </source>
</evidence>
<reference evidence="1 2" key="1">
    <citation type="journal article" date="2014" name="Nat. Genet.">
        <title>Genome and transcriptome of the porcine whipworm Trichuris suis.</title>
        <authorList>
            <person name="Jex A.R."/>
            <person name="Nejsum P."/>
            <person name="Schwarz E.M."/>
            <person name="Hu L."/>
            <person name="Young N.D."/>
            <person name="Hall R.S."/>
            <person name="Korhonen P.K."/>
            <person name="Liao S."/>
            <person name="Thamsborg S."/>
            <person name="Xia J."/>
            <person name="Xu P."/>
            <person name="Wang S."/>
            <person name="Scheerlinck J.P."/>
            <person name="Hofmann A."/>
            <person name="Sternberg P.W."/>
            <person name="Wang J."/>
            <person name="Gasser R.B."/>
        </authorList>
    </citation>
    <scope>NUCLEOTIDE SEQUENCE [LARGE SCALE GENOMIC DNA]</scope>
    <source>
        <strain evidence="1">DCEP-RM93M</strain>
    </source>
</reference>
<name>A0A085LP33_9BILA</name>
<dbReference type="AlphaFoldDB" id="A0A085LP33"/>
<dbReference type="Proteomes" id="UP000030764">
    <property type="component" value="Unassembled WGS sequence"/>
</dbReference>